<evidence type="ECO:0000256" key="1">
    <source>
        <dbReference type="ARBA" id="ARBA00008270"/>
    </source>
</evidence>
<evidence type="ECO:0000256" key="3">
    <source>
        <dbReference type="PIRSR" id="PIRSR016184-1"/>
    </source>
</evidence>
<accession>A0A6G8AMK2</accession>
<comment type="similarity">
    <text evidence="1">Belongs to the PhzF family.</text>
</comment>
<reference evidence="4 5" key="1">
    <citation type="submission" date="2020-03" db="EMBL/GenBank/DDBJ databases">
        <title>Vagococcus sp. nov., isolated from beetles.</title>
        <authorList>
            <person name="Hyun D.-W."/>
            <person name="Bae J.-W."/>
        </authorList>
    </citation>
    <scope>NUCLEOTIDE SEQUENCE [LARGE SCALE GENOMIC DNA]</scope>
    <source>
        <strain evidence="4 5">HDW17A</strain>
    </source>
</reference>
<dbReference type="AlphaFoldDB" id="A0A6G8AMK2"/>
<evidence type="ECO:0000313" key="5">
    <source>
        <dbReference type="Proteomes" id="UP000500890"/>
    </source>
</evidence>
<evidence type="ECO:0000313" key="4">
    <source>
        <dbReference type="EMBL" id="QIL46200.1"/>
    </source>
</evidence>
<dbReference type="Gene3D" id="3.10.310.10">
    <property type="entry name" value="Diaminopimelate Epimerase, Chain A, domain 1"/>
    <property type="match status" value="2"/>
</dbReference>
<gene>
    <name evidence="4" type="ORF">G7081_03485</name>
</gene>
<keyword evidence="2" id="KW-0413">Isomerase</keyword>
<dbReference type="GO" id="GO:0005737">
    <property type="term" value="C:cytoplasm"/>
    <property type="evidence" value="ECO:0007669"/>
    <property type="project" value="TreeGrafter"/>
</dbReference>
<dbReference type="InterPro" id="IPR003719">
    <property type="entry name" value="Phenazine_PhzF-like"/>
</dbReference>
<proteinExistence type="inferred from homology"/>
<feature type="active site" evidence="3">
    <location>
        <position position="46"/>
    </location>
</feature>
<dbReference type="Proteomes" id="UP000500890">
    <property type="component" value="Chromosome"/>
</dbReference>
<dbReference type="PANTHER" id="PTHR13774:SF39">
    <property type="entry name" value="BIOSYNTHESIS PROTEIN, PUTATIVE-RELATED"/>
    <property type="match status" value="1"/>
</dbReference>
<sequence>MSVTVYVASAFSKNQKGGNKAGVVLMDQPLSAQKKMAIAKELGYAETAYISDSEIADYKIEYFTPKEEVDLCGHATIGSFVILNHLNKLSKGNYTIETNSGVLNISIKDDMIFMEQNQPEFYDVLALEQLAACFDPEAIADNLAIQIVSTGLKDILVPIKTAEQLHQLQPNFSEIKTISDDYDVVGMHLYAFNDNRIICRNFAPRFDIDEEAATGTSNCALACFLHKNNILRKETYAFEQGYALNLPSEIMVTLGTDVNETIEKVSVGGKGYYCETKLLEIE</sequence>
<keyword evidence="5" id="KW-1185">Reference proteome</keyword>
<dbReference type="Pfam" id="PF02567">
    <property type="entry name" value="PhzC-PhzF"/>
    <property type="match status" value="1"/>
</dbReference>
<dbReference type="KEGG" id="vah:G7081_03485"/>
<dbReference type="RefSeq" id="WP_166007439.1">
    <property type="nucleotide sequence ID" value="NZ_CP049886.1"/>
</dbReference>
<dbReference type="PIRSF" id="PIRSF016184">
    <property type="entry name" value="PhzC_PhzF"/>
    <property type="match status" value="1"/>
</dbReference>
<dbReference type="EMBL" id="CP049886">
    <property type="protein sequence ID" value="QIL46200.1"/>
    <property type="molecule type" value="Genomic_DNA"/>
</dbReference>
<dbReference type="GO" id="GO:0016853">
    <property type="term" value="F:isomerase activity"/>
    <property type="evidence" value="ECO:0007669"/>
    <property type="project" value="UniProtKB-KW"/>
</dbReference>
<dbReference type="PANTHER" id="PTHR13774">
    <property type="entry name" value="PHENAZINE BIOSYNTHESIS PROTEIN"/>
    <property type="match status" value="1"/>
</dbReference>
<organism evidence="4 5">
    <name type="scientific">Vagococcus coleopterorum</name>
    <dbReference type="NCBI Taxonomy" id="2714946"/>
    <lineage>
        <taxon>Bacteria</taxon>
        <taxon>Bacillati</taxon>
        <taxon>Bacillota</taxon>
        <taxon>Bacilli</taxon>
        <taxon>Lactobacillales</taxon>
        <taxon>Enterococcaceae</taxon>
        <taxon>Vagococcus</taxon>
    </lineage>
</organism>
<dbReference type="NCBIfam" id="TIGR00654">
    <property type="entry name" value="PhzF_family"/>
    <property type="match status" value="1"/>
</dbReference>
<evidence type="ECO:0000256" key="2">
    <source>
        <dbReference type="ARBA" id="ARBA00023235"/>
    </source>
</evidence>
<dbReference type="SUPFAM" id="SSF54506">
    <property type="entry name" value="Diaminopimelate epimerase-like"/>
    <property type="match status" value="1"/>
</dbReference>
<protein>
    <submittedName>
        <fullName evidence="4">PhzF family phenazine biosynthesis protein</fullName>
    </submittedName>
</protein>
<name>A0A6G8AMK2_9ENTE</name>